<gene>
    <name evidence="1" type="ORF">PPG34_05185</name>
</gene>
<organism evidence="1 2">
    <name type="scientific">Candidatus Nitronereus thalassa</name>
    <dbReference type="NCBI Taxonomy" id="3020898"/>
    <lineage>
        <taxon>Bacteria</taxon>
        <taxon>Pseudomonadati</taxon>
        <taxon>Nitrospirota</taxon>
        <taxon>Nitrospiria</taxon>
        <taxon>Nitrospirales</taxon>
        <taxon>Nitrospiraceae</taxon>
        <taxon>Candidatus Nitronereus</taxon>
    </lineage>
</organism>
<dbReference type="PROSITE" id="PS51257">
    <property type="entry name" value="PROKAR_LIPOPROTEIN"/>
    <property type="match status" value="1"/>
</dbReference>
<reference evidence="1 2" key="1">
    <citation type="journal article" date="2023" name="ISME J.">
        <title>Cultivation and genomic characterization of novel and ubiquitous marine nitrite-oxidizing bacteria from the Nitrospirales.</title>
        <authorList>
            <person name="Mueller A.J."/>
            <person name="Daebeler A."/>
            <person name="Herbold C.W."/>
            <person name="Kirkegaard R.H."/>
            <person name="Daims H."/>
        </authorList>
    </citation>
    <scope>NUCLEOTIDE SEQUENCE [LARGE SCALE GENOMIC DNA]</scope>
    <source>
        <strain evidence="1 2">EB</strain>
    </source>
</reference>
<protein>
    <recommendedName>
        <fullName evidence="3">DUF4398 domain-containing protein</fullName>
    </recommendedName>
</protein>
<proteinExistence type="predicted"/>
<dbReference type="EMBL" id="JAQOUE010000001">
    <property type="protein sequence ID" value="MDT7041735.1"/>
    <property type="molecule type" value="Genomic_DNA"/>
</dbReference>
<evidence type="ECO:0000313" key="2">
    <source>
        <dbReference type="Proteomes" id="UP001250932"/>
    </source>
</evidence>
<comment type="caution">
    <text evidence="1">The sequence shown here is derived from an EMBL/GenBank/DDBJ whole genome shotgun (WGS) entry which is preliminary data.</text>
</comment>
<evidence type="ECO:0000313" key="1">
    <source>
        <dbReference type="EMBL" id="MDT7041735.1"/>
    </source>
</evidence>
<dbReference type="Proteomes" id="UP001250932">
    <property type="component" value="Unassembled WGS sequence"/>
</dbReference>
<evidence type="ECO:0008006" key="3">
    <source>
        <dbReference type="Google" id="ProtNLM"/>
    </source>
</evidence>
<sequence>MKRNTVLSMGTLSILIGMLMLGCAEKPMTTLDAADMALKEARQAGAPDYAPESFREAETAYQMAQEELAIQDSKFAIMRNYESVEGMLQAVNQEALRAKTEAVANKERVKSEAQSAMTNAKSRVQEARVILAKAPMGKGSQADLQALNGDLQTAESMLVEVDGALVAEDFLGAKAKAQAIESLAIRVHDEVAHALQKTGKAKA</sequence>
<dbReference type="RefSeq" id="WP_313832083.1">
    <property type="nucleotide sequence ID" value="NZ_JAQOUE010000001.1"/>
</dbReference>
<accession>A0ABU3K5V5</accession>
<name>A0ABU3K5V5_9BACT</name>
<keyword evidence="2" id="KW-1185">Reference proteome</keyword>